<accession>E6J122</accession>
<evidence type="ECO:0000313" key="1">
    <source>
        <dbReference type="EMBL" id="EFU22444.1"/>
    </source>
</evidence>
<sequence length="40" mass="4557">ASYLSIVSKNLFMVTLMKPATIWGGWRDFLTDGLFFFGEP</sequence>
<organism evidence="1 2">
    <name type="scientific">Streptococcus anginosus F0211</name>
    <dbReference type="NCBI Taxonomy" id="706437"/>
    <lineage>
        <taxon>Bacteria</taxon>
        <taxon>Bacillati</taxon>
        <taxon>Bacillota</taxon>
        <taxon>Bacilli</taxon>
        <taxon>Lactobacillales</taxon>
        <taxon>Streptococcaceae</taxon>
        <taxon>Streptococcus</taxon>
        <taxon>Streptococcus anginosus group</taxon>
    </lineage>
</organism>
<gene>
    <name evidence="1" type="ORF">HMPREF0813_00946</name>
</gene>
<proteinExistence type="predicted"/>
<evidence type="ECO:0000313" key="2">
    <source>
        <dbReference type="Proteomes" id="UP000002973"/>
    </source>
</evidence>
<dbReference type="EMBL" id="AECT01000016">
    <property type="protein sequence ID" value="EFU22444.1"/>
    <property type="molecule type" value="Genomic_DNA"/>
</dbReference>
<reference evidence="1 2" key="1">
    <citation type="submission" date="2010-11" db="EMBL/GenBank/DDBJ databases">
        <authorList>
            <person name="Weinstock G."/>
            <person name="Sodergren E."/>
            <person name="Clifton S."/>
            <person name="Fulton L."/>
            <person name="Fulton B."/>
            <person name="Courtney L."/>
            <person name="Fronick C."/>
            <person name="Harrison M."/>
            <person name="Strong C."/>
            <person name="Farmer C."/>
            <person name="Delahaunty K."/>
            <person name="Markovic C."/>
            <person name="Hall O."/>
            <person name="Minx P."/>
            <person name="Tomlinson C."/>
            <person name="Mitreva M."/>
            <person name="Hou S."/>
            <person name="Chen J."/>
            <person name="Wollam A."/>
            <person name="Pepin K.H."/>
            <person name="Johnson M."/>
            <person name="Bhonagiri V."/>
            <person name="Zhang X."/>
            <person name="Suruliraj S."/>
            <person name="Warren W."/>
            <person name="Chinwalla A."/>
            <person name="Mardis E.R."/>
            <person name="Wilson R.K."/>
        </authorList>
    </citation>
    <scope>NUCLEOTIDE SEQUENCE [LARGE SCALE GENOMIC DNA]</scope>
    <source>
        <strain evidence="1 2">F0211</strain>
    </source>
</reference>
<comment type="caution">
    <text evidence="1">The sequence shown here is derived from an EMBL/GenBank/DDBJ whole genome shotgun (WGS) entry which is preliminary data.</text>
</comment>
<dbReference type="AlphaFoldDB" id="E6J122"/>
<protein>
    <submittedName>
        <fullName evidence="1">Uncharacterized protein</fullName>
    </submittedName>
</protein>
<dbReference type="Proteomes" id="UP000002973">
    <property type="component" value="Unassembled WGS sequence"/>
</dbReference>
<name>E6J122_STRAP</name>
<feature type="non-terminal residue" evidence="1">
    <location>
        <position position="1"/>
    </location>
</feature>